<dbReference type="STRING" id="652787.SAMN05216490_0231"/>
<feature type="chain" id="PRO_5009255098" evidence="1">
    <location>
        <begin position="21"/>
        <end position="270"/>
    </location>
</feature>
<gene>
    <name evidence="4" type="ORF">SAMN05216490_0231</name>
</gene>
<dbReference type="InterPro" id="IPR045800">
    <property type="entry name" value="HMBD"/>
</dbReference>
<organism evidence="4 5">
    <name type="scientific">Mucilaginibacter mallensis</name>
    <dbReference type="NCBI Taxonomy" id="652787"/>
    <lineage>
        <taxon>Bacteria</taxon>
        <taxon>Pseudomonadati</taxon>
        <taxon>Bacteroidota</taxon>
        <taxon>Sphingobacteriia</taxon>
        <taxon>Sphingobacteriales</taxon>
        <taxon>Sphingobacteriaceae</taxon>
        <taxon>Mucilaginibacter</taxon>
    </lineage>
</organism>
<name>A0A1H1N3L2_MUCMA</name>
<feature type="domain" description="Heavy metal binding" evidence="3">
    <location>
        <begin position="33"/>
        <end position="61"/>
    </location>
</feature>
<evidence type="ECO:0000256" key="1">
    <source>
        <dbReference type="SAM" id="SignalP"/>
    </source>
</evidence>
<dbReference type="GO" id="GO:0046872">
    <property type="term" value="F:metal ion binding"/>
    <property type="evidence" value="ECO:0007669"/>
    <property type="project" value="InterPro"/>
</dbReference>
<sequence>MKRRYLVIILLLTCYTISHAQTTTQKSTIIDSVFVCPPCGSCDYQTFDKAGKCPMCGMTLISMSLNDFKKQLNLKPVTVCFYIQDGVELLDFAGPMEVFTTAGFHIVTVSKTKSELHTNGLSFIPQYSIKDAPKADVLVVFGGSFAATVADTAVISWIRAQRTTASYFLSVCTGAYILGKAGILDNMTATTYFLQIDNLQKAFPNTKVLANTRFVDNGNIITTAGISAGIDGALHLVEKLRGRDYAKSIAQTIEYDKWIPEQGLVLNKGN</sequence>
<dbReference type="SUPFAM" id="SSF52317">
    <property type="entry name" value="Class I glutamine amidotransferase-like"/>
    <property type="match status" value="1"/>
</dbReference>
<dbReference type="AlphaFoldDB" id="A0A1H1N3L2"/>
<dbReference type="PANTHER" id="PTHR43130">
    <property type="entry name" value="ARAC-FAMILY TRANSCRIPTIONAL REGULATOR"/>
    <property type="match status" value="1"/>
</dbReference>
<protein>
    <submittedName>
        <fullName evidence="4">DJ-1/PfpI family protein</fullName>
    </submittedName>
</protein>
<proteinExistence type="predicted"/>
<reference evidence="4 5" key="1">
    <citation type="submission" date="2016-10" db="EMBL/GenBank/DDBJ databases">
        <authorList>
            <person name="de Groot N.N."/>
        </authorList>
    </citation>
    <scope>NUCLEOTIDE SEQUENCE [LARGE SCALE GENOMIC DNA]</scope>
    <source>
        <strain evidence="4 5">MP1X4</strain>
    </source>
</reference>
<feature type="signal peptide" evidence="1">
    <location>
        <begin position="1"/>
        <end position="20"/>
    </location>
</feature>
<keyword evidence="1" id="KW-0732">Signal</keyword>
<dbReference type="RefSeq" id="WP_091367917.1">
    <property type="nucleotide sequence ID" value="NZ_LT629740.1"/>
</dbReference>
<dbReference type="Proteomes" id="UP000199679">
    <property type="component" value="Chromosome I"/>
</dbReference>
<dbReference type="CDD" id="cd03139">
    <property type="entry name" value="GATase1_PfpI_2"/>
    <property type="match status" value="1"/>
</dbReference>
<dbReference type="OrthoDB" id="9803764at2"/>
<evidence type="ECO:0000313" key="5">
    <source>
        <dbReference type="Proteomes" id="UP000199679"/>
    </source>
</evidence>
<dbReference type="InterPro" id="IPR002818">
    <property type="entry name" value="DJ-1/PfpI"/>
</dbReference>
<dbReference type="Pfam" id="PF01965">
    <property type="entry name" value="DJ-1_PfpI"/>
    <property type="match status" value="1"/>
</dbReference>
<dbReference type="EMBL" id="LT629740">
    <property type="protein sequence ID" value="SDR93566.1"/>
    <property type="molecule type" value="Genomic_DNA"/>
</dbReference>
<dbReference type="InterPro" id="IPR052158">
    <property type="entry name" value="INH-QAR"/>
</dbReference>
<evidence type="ECO:0000259" key="3">
    <source>
        <dbReference type="Pfam" id="PF19335"/>
    </source>
</evidence>
<evidence type="ECO:0000259" key="2">
    <source>
        <dbReference type="Pfam" id="PF01965"/>
    </source>
</evidence>
<keyword evidence="5" id="KW-1185">Reference proteome</keyword>
<dbReference type="GO" id="GO:0006355">
    <property type="term" value="P:regulation of DNA-templated transcription"/>
    <property type="evidence" value="ECO:0007669"/>
    <property type="project" value="TreeGrafter"/>
</dbReference>
<accession>A0A1H1N3L2</accession>
<dbReference type="InterPro" id="IPR029062">
    <property type="entry name" value="Class_I_gatase-like"/>
</dbReference>
<evidence type="ECO:0000313" key="4">
    <source>
        <dbReference type="EMBL" id="SDR93566.1"/>
    </source>
</evidence>
<dbReference type="Gene3D" id="3.40.50.880">
    <property type="match status" value="1"/>
</dbReference>
<dbReference type="PANTHER" id="PTHR43130:SF3">
    <property type="entry name" value="HTH-TYPE TRANSCRIPTIONAL REGULATOR RV1931C"/>
    <property type="match status" value="1"/>
</dbReference>
<dbReference type="Pfam" id="PF19335">
    <property type="entry name" value="HMBD"/>
    <property type="match status" value="1"/>
</dbReference>
<feature type="domain" description="DJ-1/PfpI" evidence="2">
    <location>
        <begin position="78"/>
        <end position="238"/>
    </location>
</feature>